<reference evidence="2 3" key="1">
    <citation type="journal article" date="2023" name="Plants (Basel)">
        <title>Bridging the Gap: Combining Genomics and Transcriptomics Approaches to Understand Stylosanthes scabra, an Orphan Legume from the Brazilian Caatinga.</title>
        <authorList>
            <person name="Ferreira-Neto J.R.C."/>
            <person name="da Silva M.D."/>
            <person name="Binneck E."/>
            <person name="de Melo N.F."/>
            <person name="da Silva R.H."/>
            <person name="de Melo A.L.T.M."/>
            <person name="Pandolfi V."/>
            <person name="Bustamante F.O."/>
            <person name="Brasileiro-Vidal A.C."/>
            <person name="Benko-Iseppon A.M."/>
        </authorList>
    </citation>
    <scope>NUCLEOTIDE SEQUENCE [LARGE SCALE GENOMIC DNA]</scope>
    <source>
        <tissue evidence="2">Leaves</tissue>
    </source>
</reference>
<evidence type="ECO:0000313" key="2">
    <source>
        <dbReference type="EMBL" id="MED6156559.1"/>
    </source>
</evidence>
<dbReference type="SUPFAM" id="SSF53098">
    <property type="entry name" value="Ribonuclease H-like"/>
    <property type="match status" value="1"/>
</dbReference>
<keyword evidence="3" id="KW-1185">Reference proteome</keyword>
<comment type="caution">
    <text evidence="2">The sequence shown here is derived from an EMBL/GenBank/DDBJ whole genome shotgun (WGS) entry which is preliminary data.</text>
</comment>
<gene>
    <name evidence="2" type="ORF">PIB30_015445</name>
</gene>
<dbReference type="PANTHER" id="PTHR47074">
    <property type="entry name" value="BNAC02G40300D PROTEIN"/>
    <property type="match status" value="1"/>
</dbReference>
<evidence type="ECO:0000313" key="3">
    <source>
        <dbReference type="Proteomes" id="UP001341840"/>
    </source>
</evidence>
<feature type="domain" description="RNase H type-1" evidence="1">
    <location>
        <begin position="103"/>
        <end position="175"/>
    </location>
</feature>
<dbReference type="Pfam" id="PF13456">
    <property type="entry name" value="RVT_3"/>
    <property type="match status" value="1"/>
</dbReference>
<dbReference type="InterPro" id="IPR002156">
    <property type="entry name" value="RNaseH_domain"/>
</dbReference>
<dbReference type="InterPro" id="IPR012337">
    <property type="entry name" value="RNaseH-like_sf"/>
</dbReference>
<dbReference type="InterPro" id="IPR036397">
    <property type="entry name" value="RNaseH_sf"/>
</dbReference>
<proteinExistence type="predicted"/>
<dbReference type="InterPro" id="IPR052929">
    <property type="entry name" value="RNase_H-like_EbsB-rel"/>
</dbReference>
<dbReference type="Gene3D" id="3.30.420.10">
    <property type="entry name" value="Ribonuclease H-like superfamily/Ribonuclease H"/>
    <property type="match status" value="1"/>
</dbReference>
<name>A0ABU6U6D5_9FABA</name>
<protein>
    <recommendedName>
        <fullName evidence="1">RNase H type-1 domain-containing protein</fullName>
    </recommendedName>
</protein>
<sequence length="176" mass="19227">MKYLIYMTIVKPRQQQSHVTLQKEKSKSESMKLTSLRSLWHGRNKIIYEGENQLPEVLLQSAVASFSETLPPLYPAASVEHPLGSQSPSFWSPPLSGHYKVNVDASKINGGRGGIGVVVRDTYGLVVAAATLEADSSLSVREAEALAFYPGLNIAAHSCFLEIEAESDNIEVVRAL</sequence>
<organism evidence="2 3">
    <name type="scientific">Stylosanthes scabra</name>
    <dbReference type="NCBI Taxonomy" id="79078"/>
    <lineage>
        <taxon>Eukaryota</taxon>
        <taxon>Viridiplantae</taxon>
        <taxon>Streptophyta</taxon>
        <taxon>Embryophyta</taxon>
        <taxon>Tracheophyta</taxon>
        <taxon>Spermatophyta</taxon>
        <taxon>Magnoliopsida</taxon>
        <taxon>eudicotyledons</taxon>
        <taxon>Gunneridae</taxon>
        <taxon>Pentapetalae</taxon>
        <taxon>rosids</taxon>
        <taxon>fabids</taxon>
        <taxon>Fabales</taxon>
        <taxon>Fabaceae</taxon>
        <taxon>Papilionoideae</taxon>
        <taxon>50 kb inversion clade</taxon>
        <taxon>dalbergioids sensu lato</taxon>
        <taxon>Dalbergieae</taxon>
        <taxon>Pterocarpus clade</taxon>
        <taxon>Stylosanthes</taxon>
    </lineage>
</organism>
<dbReference type="Proteomes" id="UP001341840">
    <property type="component" value="Unassembled WGS sequence"/>
</dbReference>
<accession>A0ABU6U6D5</accession>
<dbReference type="EMBL" id="JASCZI010120871">
    <property type="protein sequence ID" value="MED6156559.1"/>
    <property type="molecule type" value="Genomic_DNA"/>
</dbReference>
<dbReference type="PANTHER" id="PTHR47074:SF11">
    <property type="entry name" value="REVERSE TRANSCRIPTASE-LIKE PROTEIN"/>
    <property type="match status" value="1"/>
</dbReference>
<evidence type="ECO:0000259" key="1">
    <source>
        <dbReference type="Pfam" id="PF13456"/>
    </source>
</evidence>